<evidence type="ECO:0000313" key="3">
    <source>
        <dbReference type="Proteomes" id="UP000479000"/>
    </source>
</evidence>
<feature type="compositionally biased region" description="Low complexity" evidence="1">
    <location>
        <begin position="38"/>
        <end position="54"/>
    </location>
</feature>
<keyword evidence="3" id="KW-1185">Reference proteome</keyword>
<feature type="non-terminal residue" evidence="2">
    <location>
        <position position="54"/>
    </location>
</feature>
<accession>A0A6H5H3D4</accession>
<organism evidence="2 3">
    <name type="scientific">Nesidiocoris tenuis</name>
    <dbReference type="NCBI Taxonomy" id="355587"/>
    <lineage>
        <taxon>Eukaryota</taxon>
        <taxon>Metazoa</taxon>
        <taxon>Ecdysozoa</taxon>
        <taxon>Arthropoda</taxon>
        <taxon>Hexapoda</taxon>
        <taxon>Insecta</taxon>
        <taxon>Pterygota</taxon>
        <taxon>Neoptera</taxon>
        <taxon>Paraneoptera</taxon>
        <taxon>Hemiptera</taxon>
        <taxon>Heteroptera</taxon>
        <taxon>Panheteroptera</taxon>
        <taxon>Cimicomorpha</taxon>
        <taxon>Miridae</taxon>
        <taxon>Dicyphina</taxon>
        <taxon>Nesidiocoris</taxon>
    </lineage>
</organism>
<feature type="region of interest" description="Disordered" evidence="1">
    <location>
        <begin position="1"/>
        <end position="54"/>
    </location>
</feature>
<dbReference type="Proteomes" id="UP000479000">
    <property type="component" value="Unassembled WGS sequence"/>
</dbReference>
<protein>
    <submittedName>
        <fullName evidence="2">Uncharacterized protein</fullName>
    </submittedName>
</protein>
<evidence type="ECO:0000256" key="1">
    <source>
        <dbReference type="SAM" id="MobiDB-lite"/>
    </source>
</evidence>
<dbReference type="AlphaFoldDB" id="A0A6H5H3D4"/>
<dbReference type="EMBL" id="CADCXU010020238">
    <property type="protein sequence ID" value="CAB0008190.1"/>
    <property type="molecule type" value="Genomic_DNA"/>
</dbReference>
<sequence length="54" mass="5664">MTSVSALLAEQPGRLPPSKSEDTLALHTRVMAAHSRTRTSSSATTSPSLSVRQG</sequence>
<evidence type="ECO:0000313" key="2">
    <source>
        <dbReference type="EMBL" id="CAB0008190.1"/>
    </source>
</evidence>
<gene>
    <name evidence="2" type="ORF">NTEN_LOCUS13436</name>
</gene>
<name>A0A6H5H3D4_9HEMI</name>
<proteinExistence type="predicted"/>
<reference evidence="2 3" key="1">
    <citation type="submission" date="2020-02" db="EMBL/GenBank/DDBJ databases">
        <authorList>
            <person name="Ferguson B K."/>
        </authorList>
    </citation>
    <scope>NUCLEOTIDE SEQUENCE [LARGE SCALE GENOMIC DNA]</scope>
</reference>